<evidence type="ECO:0000313" key="2">
    <source>
        <dbReference type="EMBL" id="TPP57744.1"/>
    </source>
</evidence>
<evidence type="ECO:0000313" key="3">
    <source>
        <dbReference type="Proteomes" id="UP000316759"/>
    </source>
</evidence>
<reference evidence="2 3" key="1">
    <citation type="submission" date="2019-04" db="EMBL/GenBank/DDBJ databases">
        <title>Annotation for the trematode Fasciola gigantica.</title>
        <authorList>
            <person name="Choi Y.-J."/>
        </authorList>
    </citation>
    <scope>NUCLEOTIDE SEQUENCE [LARGE SCALE GENOMIC DNA]</scope>
    <source>
        <strain evidence="2">Uganda_cow_1</strain>
    </source>
</reference>
<accession>A0A504Y9G1</accession>
<dbReference type="EMBL" id="SUNJ01012813">
    <property type="protein sequence ID" value="TPP57744.1"/>
    <property type="molecule type" value="Genomic_DNA"/>
</dbReference>
<keyword evidence="1" id="KW-0472">Membrane</keyword>
<evidence type="ECO:0000256" key="1">
    <source>
        <dbReference type="SAM" id="Phobius"/>
    </source>
</evidence>
<dbReference type="Proteomes" id="UP000316759">
    <property type="component" value="Unassembled WGS sequence"/>
</dbReference>
<keyword evidence="1" id="KW-0812">Transmembrane</keyword>
<name>A0A504Y9G1_FASGI</name>
<dbReference type="AlphaFoldDB" id="A0A504Y9G1"/>
<keyword evidence="3" id="KW-1185">Reference proteome</keyword>
<sequence>MAPVVNLLGYYASFALCGFRTRAVPKACPFCGNISSRSTKSGSMISQPIRSQRSLKTVLIDLLFCAATNIVWFVVFPLFPHS</sequence>
<organism evidence="2 3">
    <name type="scientific">Fasciola gigantica</name>
    <name type="common">Giant liver fluke</name>
    <dbReference type="NCBI Taxonomy" id="46835"/>
    <lineage>
        <taxon>Eukaryota</taxon>
        <taxon>Metazoa</taxon>
        <taxon>Spiralia</taxon>
        <taxon>Lophotrochozoa</taxon>
        <taxon>Platyhelminthes</taxon>
        <taxon>Trematoda</taxon>
        <taxon>Digenea</taxon>
        <taxon>Plagiorchiida</taxon>
        <taxon>Echinostomata</taxon>
        <taxon>Echinostomatoidea</taxon>
        <taxon>Fasciolidae</taxon>
        <taxon>Fasciola</taxon>
    </lineage>
</organism>
<protein>
    <submittedName>
        <fullName evidence="2">Uncharacterized protein</fullName>
    </submittedName>
</protein>
<keyword evidence="1" id="KW-1133">Transmembrane helix</keyword>
<comment type="caution">
    <text evidence="2">The sequence shown here is derived from an EMBL/GenBank/DDBJ whole genome shotgun (WGS) entry which is preliminary data.</text>
</comment>
<feature type="transmembrane region" description="Helical" evidence="1">
    <location>
        <begin position="58"/>
        <end position="79"/>
    </location>
</feature>
<proteinExistence type="predicted"/>
<gene>
    <name evidence="2" type="ORF">FGIG_12120</name>
</gene>